<dbReference type="InterPro" id="IPR045829">
    <property type="entry name" value="PKD_6"/>
</dbReference>
<dbReference type="EMBL" id="QUNF01000022">
    <property type="protein sequence ID" value="REG82259.1"/>
    <property type="molecule type" value="Genomic_DNA"/>
</dbReference>
<dbReference type="NCBIfam" id="TIGR04183">
    <property type="entry name" value="Por_Secre_tail"/>
    <property type="match status" value="1"/>
</dbReference>
<protein>
    <submittedName>
        <fullName evidence="3">Putative secreted protein (Por secretion system target)</fullName>
    </submittedName>
</protein>
<dbReference type="AlphaFoldDB" id="A0A3E0DI11"/>
<proteinExistence type="predicted"/>
<gene>
    <name evidence="3" type="ORF">C8N25_1224</name>
</gene>
<organism evidence="3 4">
    <name type="scientific">Algoriphagus antarcticus</name>
    <dbReference type="NCBI Taxonomy" id="238540"/>
    <lineage>
        <taxon>Bacteria</taxon>
        <taxon>Pseudomonadati</taxon>
        <taxon>Bacteroidota</taxon>
        <taxon>Cytophagia</taxon>
        <taxon>Cytophagales</taxon>
        <taxon>Cyclobacteriaceae</taxon>
        <taxon>Algoriphagus</taxon>
    </lineage>
</organism>
<evidence type="ECO:0000313" key="4">
    <source>
        <dbReference type="Proteomes" id="UP000256405"/>
    </source>
</evidence>
<dbReference type="RefSeq" id="WP_086543224.1">
    <property type="nucleotide sequence ID" value="NZ_MSSW01000065.1"/>
</dbReference>
<name>A0A3E0DI11_9BACT</name>
<feature type="domain" description="Secretion system C-terminal sorting" evidence="1">
    <location>
        <begin position="287"/>
        <end position="365"/>
    </location>
</feature>
<evidence type="ECO:0000259" key="2">
    <source>
        <dbReference type="Pfam" id="PF19408"/>
    </source>
</evidence>
<accession>A0A3E0DI11</accession>
<dbReference type="Pfam" id="PF18962">
    <property type="entry name" value="Por_Secre_tail"/>
    <property type="match status" value="1"/>
</dbReference>
<dbReference type="Pfam" id="PF19408">
    <property type="entry name" value="PKD_6"/>
    <property type="match status" value="1"/>
</dbReference>
<reference evidence="3 4" key="1">
    <citation type="submission" date="2018-08" db="EMBL/GenBank/DDBJ databases">
        <title>Genomic Encyclopedia of Archaeal and Bacterial Type Strains, Phase II (KMG-II): from individual species to whole genera.</title>
        <authorList>
            <person name="Goeker M."/>
        </authorList>
    </citation>
    <scope>NUCLEOTIDE SEQUENCE [LARGE SCALE GENOMIC DNA]</scope>
    <source>
        <strain evidence="3 4">DSM 15986</strain>
    </source>
</reference>
<evidence type="ECO:0000259" key="1">
    <source>
        <dbReference type="Pfam" id="PF18962"/>
    </source>
</evidence>
<comment type="caution">
    <text evidence="3">The sequence shown here is derived from an EMBL/GenBank/DDBJ whole genome shotgun (WGS) entry which is preliminary data.</text>
</comment>
<dbReference type="Proteomes" id="UP000256405">
    <property type="component" value="Unassembled WGS sequence"/>
</dbReference>
<evidence type="ECO:0000313" key="3">
    <source>
        <dbReference type="EMBL" id="REG82259.1"/>
    </source>
</evidence>
<feature type="domain" description="PKD-like" evidence="2">
    <location>
        <begin position="193"/>
        <end position="272"/>
    </location>
</feature>
<dbReference type="Gene3D" id="2.40.10.10">
    <property type="entry name" value="Trypsin-like serine proteases"/>
    <property type="match status" value="1"/>
</dbReference>
<dbReference type="InterPro" id="IPR043504">
    <property type="entry name" value="Peptidase_S1_PA_chymotrypsin"/>
</dbReference>
<sequence>MLKKYFTGGIATPVIEPGTSYGVWKYVPTNGFPETVSSGSPTLNSSKRVIGSLRSGSFAPNCSNYGSADIYSVRLSRSWAMLCQYLDPNNEGLVAINTYSGTTASKVFPSVLGTSQVCSSSTFTLNNAPIDLSVNWSIIQGSSLLSSPSSGTGKNALVSVLNSSVSGEVKIRFTISGLCTSKTYDKTFRVGKPLTAGAISGGTYTYTNSIISYSVPSVPGASSYNWQLPSGWTGGGSGLGNSITVTVGPSSGNVTVTPVNSCGQGQSSSLYVTVNNCPTCREINITPNPASESISIIPKNNNLDIDENFEILGYNIFDLNGRLLKSSDQKIIGSPRRIEVRDLPKGLYVIHLIFKEGVVAEKILVDR</sequence>
<keyword evidence="4" id="KW-1185">Reference proteome</keyword>
<dbReference type="OrthoDB" id="905690at2"/>
<dbReference type="InterPro" id="IPR026444">
    <property type="entry name" value="Secre_tail"/>
</dbReference>